<evidence type="ECO:0000313" key="1">
    <source>
        <dbReference type="EMBL" id="MFC6237360.1"/>
    </source>
</evidence>
<reference evidence="2" key="1">
    <citation type="journal article" date="2019" name="Int. J. Syst. Evol. Microbiol.">
        <title>The Global Catalogue of Microorganisms (GCM) 10K type strain sequencing project: providing services to taxonomists for standard genome sequencing and annotation.</title>
        <authorList>
            <consortium name="The Broad Institute Genomics Platform"/>
            <consortium name="The Broad Institute Genome Sequencing Center for Infectious Disease"/>
            <person name="Wu L."/>
            <person name="Ma J."/>
        </authorList>
    </citation>
    <scope>NUCLEOTIDE SEQUENCE [LARGE SCALE GENOMIC DNA]</scope>
    <source>
        <strain evidence="2">CGMCC 4.7317</strain>
    </source>
</reference>
<proteinExistence type="predicted"/>
<evidence type="ECO:0008006" key="3">
    <source>
        <dbReference type="Google" id="ProtNLM"/>
    </source>
</evidence>
<name>A0ABW1SZJ2_9ACTN</name>
<dbReference type="Proteomes" id="UP001596138">
    <property type="component" value="Unassembled WGS sequence"/>
</dbReference>
<organism evidence="1 2">
    <name type="scientific">Longivirga aurantiaca</name>
    <dbReference type="NCBI Taxonomy" id="1837743"/>
    <lineage>
        <taxon>Bacteria</taxon>
        <taxon>Bacillati</taxon>
        <taxon>Actinomycetota</taxon>
        <taxon>Actinomycetes</taxon>
        <taxon>Sporichthyales</taxon>
        <taxon>Sporichthyaceae</taxon>
        <taxon>Longivirga</taxon>
    </lineage>
</organism>
<dbReference type="RefSeq" id="WP_386764589.1">
    <property type="nucleotide sequence ID" value="NZ_JBHSTI010000008.1"/>
</dbReference>
<comment type="caution">
    <text evidence="1">The sequence shown here is derived from an EMBL/GenBank/DDBJ whole genome shotgun (WGS) entry which is preliminary data.</text>
</comment>
<evidence type="ECO:0000313" key="2">
    <source>
        <dbReference type="Proteomes" id="UP001596138"/>
    </source>
</evidence>
<accession>A0ABW1SZJ2</accession>
<dbReference type="EMBL" id="JBHSTI010000008">
    <property type="protein sequence ID" value="MFC6237360.1"/>
    <property type="molecule type" value="Genomic_DNA"/>
</dbReference>
<protein>
    <recommendedName>
        <fullName evidence="3">ABC transporter permease</fullName>
    </recommendedName>
</protein>
<keyword evidence="2" id="KW-1185">Reference proteome</keyword>
<gene>
    <name evidence="1" type="ORF">ACFQGU_05695</name>
</gene>
<sequence>MTTQTISAISTPSRRALALGAAVSLTVAALLIGAIAGAGAAAWWQSRTAAAATTTTALVVPRTALDPATHHYGARAAQFEAAPALATAAAAPVAVARPALDPATHHYGARATQLEAVPALAATGTVLRTPVDPESRFYGRTRLARTSSPDVVAPVAAAQVSTPETHLYGARSGS</sequence>